<accession>A0A1D6I2S2</accession>
<dbReference type="InParanoid" id="A0A1D6I2S2"/>
<gene>
    <name evidence="1" type="ORF">ZEAMMB73_Zm00001d020202</name>
</gene>
<name>A0A1D6I2S2_MAIZE</name>
<evidence type="ECO:0000313" key="1">
    <source>
        <dbReference type="EMBL" id="ONM54465.1"/>
    </source>
</evidence>
<dbReference type="PaxDb" id="4577-GRMZM2G366647_P01"/>
<sequence>MACTSDQRDLPQGYALEVSLASFSLRYDLEKEILILNIDSLLFFESVPARLVRDSSSFENQLAFLRCKGSQQRVGYTKDLSHRMNGFPMTENMSHIILEKKPLSYVAQSQIYAPRNSDAANPVIINRELKIGELDNSTRGWRSQPTISGICFYPYAPSKQPEQAFTLGNRMISHGLGWENYDIEHIPIPSGYAEWGTIILAKHSFNLRGDGEVDGEFYEEYVPSHHEREPSMLLYPKCLSQLLEDFSCLPNETRIGSCTIYWINWYRKFSEPFISVLTNLRCGCARGRVHYNDRKRLAEGKIIPRRLSPSDFVVIREVREEQHTKYIAFIKAREEVVISPWKKILHDFLRTRPNTSTLPANV</sequence>
<dbReference type="IntAct" id="A0A1D6I2S2">
    <property type="interactions" value="1"/>
</dbReference>
<reference evidence="1" key="1">
    <citation type="submission" date="2015-12" db="EMBL/GenBank/DDBJ databases">
        <title>Update maize B73 reference genome by single molecule sequencing technologies.</title>
        <authorList>
            <consortium name="Maize Genome Sequencing Project"/>
            <person name="Ware D."/>
        </authorList>
    </citation>
    <scope>NUCLEOTIDE SEQUENCE [LARGE SCALE GENOMIC DNA]</scope>
    <source>
        <tissue evidence="1">Seedling</tissue>
    </source>
</reference>
<dbReference type="AlphaFoldDB" id="A0A1D6I2S2"/>
<dbReference type="EMBL" id="CM007650">
    <property type="protein sequence ID" value="ONM54465.1"/>
    <property type="molecule type" value="Genomic_DNA"/>
</dbReference>
<proteinExistence type="predicted"/>
<protein>
    <submittedName>
        <fullName evidence="1">Uncharacterized protein</fullName>
    </submittedName>
</protein>
<organism evidence="1">
    <name type="scientific">Zea mays</name>
    <name type="common">Maize</name>
    <dbReference type="NCBI Taxonomy" id="4577"/>
    <lineage>
        <taxon>Eukaryota</taxon>
        <taxon>Viridiplantae</taxon>
        <taxon>Streptophyta</taxon>
        <taxon>Embryophyta</taxon>
        <taxon>Tracheophyta</taxon>
        <taxon>Spermatophyta</taxon>
        <taxon>Magnoliopsida</taxon>
        <taxon>Liliopsida</taxon>
        <taxon>Poales</taxon>
        <taxon>Poaceae</taxon>
        <taxon>PACMAD clade</taxon>
        <taxon>Panicoideae</taxon>
        <taxon>Andropogonodae</taxon>
        <taxon>Andropogoneae</taxon>
        <taxon>Tripsacinae</taxon>
        <taxon>Zea</taxon>
    </lineage>
</organism>